<reference evidence="1" key="1">
    <citation type="submission" date="2020-01" db="EMBL/GenBank/DDBJ databases">
        <authorList>
            <person name="Feng Z.H.Z."/>
        </authorList>
    </citation>
    <scope>NUCLEOTIDE SEQUENCE</scope>
    <source>
        <strain evidence="1">CBS107.38</strain>
    </source>
</reference>
<gene>
    <name evidence="1" type="ORF">GT037_010722</name>
</gene>
<dbReference type="EMBL" id="JAAABM010000024">
    <property type="protein sequence ID" value="KAF7671161.1"/>
    <property type="molecule type" value="Genomic_DNA"/>
</dbReference>
<keyword evidence="2" id="KW-1185">Reference proteome</keyword>
<proteinExistence type="predicted"/>
<evidence type="ECO:0000313" key="1">
    <source>
        <dbReference type="EMBL" id="KAF7671161.1"/>
    </source>
</evidence>
<dbReference type="Proteomes" id="UP000596902">
    <property type="component" value="Unassembled WGS sequence"/>
</dbReference>
<sequence>RRYREHDLAKSTEMFKTRDETFAPPDEQISNWYHVTGRSGIYVRPSEILGEVMIFRKEGMMTTLEWMFGQLHQHLHAVNMAGKHGIRLPGLLIVPSETEKKFTILWRQPGRERLATTLDFKQHELPNTVMNVQQAREVDVLHLFEQSERREVDKTGTIVQANLPVQETRSAGGMLTSNAILSRTSHVASERIRVTAWQACSVTWDLTVDGDDIVLRRLSSVGMVLQVPTQISLRFNANFMRLANSSILIFLSQGLVAQCLANTTWPNSFPKQLVANQRRQGLTTSEYLYHHTIVHGRKSWNAPDTVDQPIAYVQGHIFDSAYGINTTENHAQPSYFGHNDITELYSRSESSFSTPPSNNYTATVIGPDGNAFSDFSGVMSFYAYEAFQDVQNTCEFSDHFETYNAFYWVVANASNANTSSFDNATFAANIMNSLLADIPSGTIYNASTHTPVPGLDSRAYYGGYNNPSLNGVFKFWLCDDNPSVTAFRNAQAKLIAKNKDLGINFDASFVTFSRTFLLYDRSNNIPFDTTRANYALLADRFRGNVAQPPKI</sequence>
<feature type="non-terminal residue" evidence="1">
    <location>
        <position position="551"/>
    </location>
</feature>
<dbReference type="GeneID" id="62208947"/>
<dbReference type="AlphaFoldDB" id="A0A8H7ATA5"/>
<comment type="caution">
    <text evidence="1">The sequence shown here is derived from an EMBL/GenBank/DDBJ whole genome shotgun (WGS) entry which is preliminary data.</text>
</comment>
<protein>
    <submittedName>
        <fullName evidence="1">Uncharacterized protein</fullName>
    </submittedName>
</protein>
<reference evidence="1" key="2">
    <citation type="submission" date="2020-08" db="EMBL/GenBank/DDBJ databases">
        <title>Draft Genome Sequence of Cumin Blight Pathogen Alternaria burnsii.</title>
        <authorList>
            <person name="Feng Z."/>
        </authorList>
    </citation>
    <scope>NUCLEOTIDE SEQUENCE</scope>
    <source>
        <strain evidence="1">CBS107.38</strain>
    </source>
</reference>
<name>A0A8H7ATA5_9PLEO</name>
<dbReference type="RefSeq" id="XP_038781539.1">
    <property type="nucleotide sequence ID" value="XM_038935769.1"/>
</dbReference>
<evidence type="ECO:0000313" key="2">
    <source>
        <dbReference type="Proteomes" id="UP000596902"/>
    </source>
</evidence>
<accession>A0A8H7ATA5</accession>
<organism evidence="1 2">
    <name type="scientific">Alternaria burnsii</name>
    <dbReference type="NCBI Taxonomy" id="1187904"/>
    <lineage>
        <taxon>Eukaryota</taxon>
        <taxon>Fungi</taxon>
        <taxon>Dikarya</taxon>
        <taxon>Ascomycota</taxon>
        <taxon>Pezizomycotina</taxon>
        <taxon>Dothideomycetes</taxon>
        <taxon>Pleosporomycetidae</taxon>
        <taxon>Pleosporales</taxon>
        <taxon>Pleosporineae</taxon>
        <taxon>Pleosporaceae</taxon>
        <taxon>Alternaria</taxon>
        <taxon>Alternaria sect. Alternaria</taxon>
    </lineage>
</organism>